<dbReference type="InterPro" id="IPR001789">
    <property type="entry name" value="Sig_transdc_resp-reg_receiver"/>
</dbReference>
<dbReference type="InterPro" id="IPR011006">
    <property type="entry name" value="CheY-like_superfamily"/>
</dbReference>
<keyword evidence="3" id="KW-0418">Kinase</keyword>
<keyword evidence="3" id="KW-0808">Transferase</keyword>
<feature type="modified residue" description="4-aspartylphosphate" evidence="1">
    <location>
        <position position="52"/>
    </location>
</feature>
<evidence type="ECO:0000256" key="1">
    <source>
        <dbReference type="PROSITE-ProRule" id="PRU00169"/>
    </source>
</evidence>
<gene>
    <name evidence="3" type="ORF">UABAM_03057</name>
</gene>
<dbReference type="PANTHER" id="PTHR43228:SF1">
    <property type="entry name" value="TWO-COMPONENT RESPONSE REGULATOR ARR22"/>
    <property type="match status" value="1"/>
</dbReference>
<dbReference type="EMBL" id="AP019860">
    <property type="protein sequence ID" value="BBM84696.1"/>
    <property type="molecule type" value="Genomic_DNA"/>
</dbReference>
<dbReference type="GO" id="GO:0000160">
    <property type="term" value="P:phosphorelay signal transduction system"/>
    <property type="evidence" value="ECO:0007669"/>
    <property type="project" value="InterPro"/>
</dbReference>
<feature type="domain" description="Response regulatory" evidence="2">
    <location>
        <begin position="2"/>
        <end position="122"/>
    </location>
</feature>
<dbReference type="RefSeq" id="WP_151968832.1">
    <property type="nucleotide sequence ID" value="NZ_AP019860.1"/>
</dbReference>
<dbReference type="PANTHER" id="PTHR43228">
    <property type="entry name" value="TWO-COMPONENT RESPONSE REGULATOR"/>
    <property type="match status" value="1"/>
</dbReference>
<proteinExistence type="predicted"/>
<dbReference type="PROSITE" id="PS50110">
    <property type="entry name" value="RESPONSE_REGULATORY"/>
    <property type="match status" value="1"/>
</dbReference>
<dbReference type="KEGG" id="uam:UABAM_03057"/>
<dbReference type="Gene3D" id="3.40.50.2300">
    <property type="match status" value="1"/>
</dbReference>
<keyword evidence="1" id="KW-0597">Phosphoprotein</keyword>
<dbReference type="AlphaFoldDB" id="A0A5S9F3H6"/>
<organism evidence="3 4">
    <name type="scientific">Uabimicrobium amorphum</name>
    <dbReference type="NCBI Taxonomy" id="2596890"/>
    <lineage>
        <taxon>Bacteria</taxon>
        <taxon>Pseudomonadati</taxon>
        <taxon>Planctomycetota</taxon>
        <taxon>Candidatus Uabimicrobiia</taxon>
        <taxon>Candidatus Uabimicrobiales</taxon>
        <taxon>Candidatus Uabimicrobiaceae</taxon>
        <taxon>Candidatus Uabimicrobium</taxon>
    </lineage>
</organism>
<dbReference type="SUPFAM" id="SSF52172">
    <property type="entry name" value="CheY-like"/>
    <property type="match status" value="1"/>
</dbReference>
<dbReference type="Proteomes" id="UP000326354">
    <property type="component" value="Chromosome"/>
</dbReference>
<dbReference type="OrthoDB" id="9813953at2"/>
<accession>A0A5S9F3H6</accession>
<dbReference type="Pfam" id="PF00072">
    <property type="entry name" value="Response_reg"/>
    <property type="match status" value="1"/>
</dbReference>
<protein>
    <submittedName>
        <fullName evidence="3">Histidine kinase</fullName>
    </submittedName>
</protein>
<evidence type="ECO:0000313" key="4">
    <source>
        <dbReference type="Proteomes" id="UP000326354"/>
    </source>
</evidence>
<dbReference type="GO" id="GO:0016301">
    <property type="term" value="F:kinase activity"/>
    <property type="evidence" value="ECO:0007669"/>
    <property type="project" value="UniProtKB-KW"/>
</dbReference>
<keyword evidence="4" id="KW-1185">Reference proteome</keyword>
<dbReference type="SMART" id="SM00448">
    <property type="entry name" value="REC"/>
    <property type="match status" value="1"/>
</dbReference>
<evidence type="ECO:0000313" key="3">
    <source>
        <dbReference type="EMBL" id="BBM84696.1"/>
    </source>
</evidence>
<sequence>MKFLILDDDRATKKLFETYFKHLKYDDFDSFGDPEKAIEAYFQKEYDLIITDLQMPKMDGITFLKKLNDINAQQQRKKSYVVVVTGSIVESIKQKCIEQGCDEFLIKPVRMKNFMEVLENYQAQK</sequence>
<evidence type="ECO:0000259" key="2">
    <source>
        <dbReference type="PROSITE" id="PS50110"/>
    </source>
</evidence>
<reference evidence="3 4" key="1">
    <citation type="submission" date="2019-08" db="EMBL/GenBank/DDBJ databases">
        <title>Complete genome sequence of Candidatus Uab amorphum.</title>
        <authorList>
            <person name="Shiratori T."/>
            <person name="Suzuki S."/>
            <person name="Kakizawa Y."/>
            <person name="Ishida K."/>
        </authorList>
    </citation>
    <scope>NUCLEOTIDE SEQUENCE [LARGE SCALE GENOMIC DNA]</scope>
    <source>
        <strain evidence="3 4">SRT547</strain>
    </source>
</reference>
<dbReference type="InterPro" id="IPR052048">
    <property type="entry name" value="ST_Response_Regulator"/>
</dbReference>
<name>A0A5S9F3H6_UABAM</name>